<dbReference type="GO" id="GO:0051213">
    <property type="term" value="F:dioxygenase activity"/>
    <property type="evidence" value="ECO:0007669"/>
    <property type="project" value="UniProtKB-KW"/>
</dbReference>
<sequence>MTRAFQIAYVDLDTPAAELEIAYYDRVIGATPTERGSDGRTYFSLGVDHHNITIKPASDKRLTALGLRIGQEAVDETIRSLRDLGLSAERKSDARPGVPELVEVVVAGHTLHLVPEMAMPGPGFRTSGVIPTRLGHVALMAPEADKLIKFCSAIGFRATDWFEGIATFLTCNHDHHVLNIIAAPEARVHHLAFELRSRAAHHDAADFLATTGHPMLWGPSRHTAGHNLASYHYDPSRFLIELYSDMDVLVPELNIFEPRPWHEAFPQRPRVWTIDQLTTWGTRFEFDLKTA</sequence>
<dbReference type="SUPFAM" id="SSF54593">
    <property type="entry name" value="Glyoxalase/Bleomycin resistance protein/Dihydroxybiphenyl dioxygenase"/>
    <property type="match status" value="2"/>
</dbReference>
<organism evidence="2 3">
    <name type="scientific">Bradyrhizobium erythrophlei</name>
    <dbReference type="NCBI Taxonomy" id="1437360"/>
    <lineage>
        <taxon>Bacteria</taxon>
        <taxon>Pseudomonadati</taxon>
        <taxon>Pseudomonadota</taxon>
        <taxon>Alphaproteobacteria</taxon>
        <taxon>Hyphomicrobiales</taxon>
        <taxon>Nitrobacteraceae</taxon>
        <taxon>Bradyrhizobium</taxon>
    </lineage>
</organism>
<dbReference type="Pfam" id="PF00903">
    <property type="entry name" value="Glyoxalase"/>
    <property type="match status" value="1"/>
</dbReference>
<evidence type="ECO:0000259" key="1">
    <source>
        <dbReference type="PROSITE" id="PS51819"/>
    </source>
</evidence>
<dbReference type="InterPro" id="IPR029068">
    <property type="entry name" value="Glyas_Bleomycin-R_OHBP_Dase"/>
</dbReference>
<name>A0A1H5DBQ7_9BRAD</name>
<reference evidence="2 3" key="1">
    <citation type="submission" date="2016-10" db="EMBL/GenBank/DDBJ databases">
        <authorList>
            <person name="de Groot N.N."/>
        </authorList>
    </citation>
    <scope>NUCLEOTIDE SEQUENCE [LARGE SCALE GENOMIC DNA]</scope>
    <source>
        <strain evidence="2 3">MT12</strain>
    </source>
</reference>
<evidence type="ECO:0000313" key="2">
    <source>
        <dbReference type="EMBL" id="SED76267.1"/>
    </source>
</evidence>
<dbReference type="PROSITE" id="PS51819">
    <property type="entry name" value="VOC"/>
    <property type="match status" value="1"/>
</dbReference>
<protein>
    <submittedName>
        <fullName evidence="2">Glyoxalase/Bleomycin resistance protein/Dioxygenase superfamily protein</fullName>
    </submittedName>
</protein>
<gene>
    <name evidence="2" type="ORF">SAMN05444164_5721</name>
</gene>
<dbReference type="InterPro" id="IPR004360">
    <property type="entry name" value="Glyas_Fos-R_dOase_dom"/>
</dbReference>
<feature type="domain" description="VOC" evidence="1">
    <location>
        <begin position="133"/>
        <end position="245"/>
    </location>
</feature>
<evidence type="ECO:0000313" key="3">
    <source>
        <dbReference type="Proteomes" id="UP000198992"/>
    </source>
</evidence>
<proteinExistence type="predicted"/>
<dbReference type="RefSeq" id="WP_092122295.1">
    <property type="nucleotide sequence ID" value="NZ_FNTH01000001.1"/>
</dbReference>
<dbReference type="Gene3D" id="3.10.180.10">
    <property type="entry name" value="2,3-Dihydroxybiphenyl 1,2-Dioxygenase, domain 1"/>
    <property type="match status" value="2"/>
</dbReference>
<keyword evidence="2" id="KW-0223">Dioxygenase</keyword>
<accession>A0A1H5DBQ7</accession>
<dbReference type="OrthoDB" id="9803142at2"/>
<dbReference type="AlphaFoldDB" id="A0A1H5DBQ7"/>
<dbReference type="EMBL" id="FNTH01000001">
    <property type="protein sequence ID" value="SED76267.1"/>
    <property type="molecule type" value="Genomic_DNA"/>
</dbReference>
<dbReference type="InterPro" id="IPR037523">
    <property type="entry name" value="VOC_core"/>
</dbReference>
<keyword evidence="2" id="KW-0560">Oxidoreductase</keyword>
<dbReference type="Proteomes" id="UP000198992">
    <property type="component" value="Unassembled WGS sequence"/>
</dbReference>